<evidence type="ECO:0000313" key="4">
    <source>
        <dbReference type="Proteomes" id="UP000199092"/>
    </source>
</evidence>
<organism evidence="3 4">
    <name type="scientific">Friedmanniella luteola</name>
    <dbReference type="NCBI Taxonomy" id="546871"/>
    <lineage>
        <taxon>Bacteria</taxon>
        <taxon>Bacillati</taxon>
        <taxon>Actinomycetota</taxon>
        <taxon>Actinomycetes</taxon>
        <taxon>Propionibacteriales</taxon>
        <taxon>Nocardioidaceae</taxon>
        <taxon>Friedmanniella</taxon>
    </lineage>
</organism>
<feature type="chain" id="PRO_5009266695" description="DUF4232 domain-containing protein" evidence="2">
    <location>
        <begin position="29"/>
        <end position="285"/>
    </location>
</feature>
<proteinExistence type="predicted"/>
<accession>A0A1H1YLF2</accession>
<dbReference type="STRING" id="546871.SAMN04488543_3348"/>
<evidence type="ECO:0008006" key="5">
    <source>
        <dbReference type="Google" id="ProtNLM"/>
    </source>
</evidence>
<keyword evidence="4" id="KW-1185">Reference proteome</keyword>
<sequence length="285" mass="29022">MSPRITGLVTAALLTAAPLALGALPASAAGCTNPEVIATSVAPRSIVLAPGGTATFAVQVSVRANGCVLTGTEALLTLPTRAKVDQPLTLLSDADGISVFTGSVPVSASALDDAAAGTWKVRTSTSWTAGDAPVATEVTTAPARGDDEGEDEGEDDGEDELENEAVEGEGKVAVLRASSVSAEATSSALSKKNKIKKGKALTVKGALRRTSWETGAEAGYAKERVELQFRTPGGRYKKVTSLPTRAGGTFAKPVKATRDGCYRVVFGGSRTTAPATSAGDCIDVR</sequence>
<gene>
    <name evidence="3" type="ORF">SAMN04488543_3348</name>
</gene>
<dbReference type="AlphaFoldDB" id="A0A1H1YLF2"/>
<dbReference type="Proteomes" id="UP000199092">
    <property type="component" value="Chromosome I"/>
</dbReference>
<protein>
    <recommendedName>
        <fullName evidence="5">DUF4232 domain-containing protein</fullName>
    </recommendedName>
</protein>
<feature type="compositionally biased region" description="Acidic residues" evidence="1">
    <location>
        <begin position="147"/>
        <end position="167"/>
    </location>
</feature>
<feature type="signal peptide" evidence="2">
    <location>
        <begin position="1"/>
        <end position="28"/>
    </location>
</feature>
<feature type="region of interest" description="Disordered" evidence="1">
    <location>
        <begin position="127"/>
        <end position="170"/>
    </location>
</feature>
<evidence type="ECO:0000256" key="1">
    <source>
        <dbReference type="SAM" id="MobiDB-lite"/>
    </source>
</evidence>
<keyword evidence="2" id="KW-0732">Signal</keyword>
<evidence type="ECO:0000256" key="2">
    <source>
        <dbReference type="SAM" id="SignalP"/>
    </source>
</evidence>
<dbReference type="EMBL" id="LT629749">
    <property type="protein sequence ID" value="SDT22262.1"/>
    <property type="molecule type" value="Genomic_DNA"/>
</dbReference>
<dbReference type="PROSITE" id="PS51257">
    <property type="entry name" value="PROKAR_LIPOPROTEIN"/>
    <property type="match status" value="1"/>
</dbReference>
<reference evidence="3 4" key="1">
    <citation type="submission" date="2016-10" db="EMBL/GenBank/DDBJ databases">
        <authorList>
            <person name="de Groot N.N."/>
        </authorList>
    </citation>
    <scope>NUCLEOTIDE SEQUENCE [LARGE SCALE GENOMIC DNA]</scope>
    <source>
        <strain evidence="3 4">DSM 21741</strain>
    </source>
</reference>
<feature type="compositionally biased region" description="Low complexity" evidence="1">
    <location>
        <begin position="132"/>
        <end position="143"/>
    </location>
</feature>
<evidence type="ECO:0000313" key="3">
    <source>
        <dbReference type="EMBL" id="SDT22262.1"/>
    </source>
</evidence>
<name>A0A1H1YLF2_9ACTN</name>
<dbReference type="RefSeq" id="WP_157720546.1">
    <property type="nucleotide sequence ID" value="NZ_LT629749.1"/>
</dbReference>
<dbReference type="OrthoDB" id="3296851at2"/>